<dbReference type="NCBIfam" id="TIGR00976">
    <property type="entry name" value="CocE_NonD"/>
    <property type="match status" value="1"/>
</dbReference>
<keyword evidence="4" id="KW-1185">Reference proteome</keyword>
<dbReference type="InterPro" id="IPR008979">
    <property type="entry name" value="Galactose-bd-like_sf"/>
</dbReference>
<sequence>MGGIGERVQFHLAMRDGVRLSTYVQFPSGNGPWPVVFSRSPYPGMLKIWLERAELWAEYGYIFIFQECRGTGQSEGEWEPFVNERHDGLDTLDWIVKQTWMNGNIATYGASYSGVLQWCLADEPPPEVKTMFISVTGIERYRQNYMNGMFRHDIYTLWAIGNAGKEPILQNKNLYQEALKVKPHIDMDVKLFGEKLPWYREWVSQVEPTEPYWSKGFWSEVRDIPRKVNIPIMMIAGWFDHNLDASIQSYKKLPEQTKERSAFIIGPWIHTEDVAGDLEYPNHDIFGPQQFKAALDWFDHHLKGKKYDGKKGTVQTYIIREGSWNTRKGWLQSTDSISYYLEVTDTSNGELSLQKSEANRNTIFHYNPNDPVPTKGGAALLAYLSGDPDTSPPASVVQRVIGERSDVISFVSDPFSKDTRIAGEIKANLYVSSDAEDTSFTVTIMEVFPNGTSYNIRDGIASLRYRKNDSKPYDYRINEVVNVEIEMWTITWTIKEGSRIRVDVSSSNFPAYHAHPNVSSSWALQKKMKIAKQTIYTGGAYGSKIVIPIVSR</sequence>
<evidence type="ECO:0000259" key="2">
    <source>
        <dbReference type="SMART" id="SM00939"/>
    </source>
</evidence>
<dbReference type="GO" id="GO:0016787">
    <property type="term" value="F:hydrolase activity"/>
    <property type="evidence" value="ECO:0007669"/>
    <property type="project" value="UniProtKB-KW"/>
</dbReference>
<gene>
    <name evidence="3" type="ORF">I7822_20715</name>
</gene>
<dbReference type="InterPro" id="IPR013736">
    <property type="entry name" value="Xaa-Pro_dipept_C"/>
</dbReference>
<evidence type="ECO:0000313" key="4">
    <source>
        <dbReference type="Proteomes" id="UP000663981"/>
    </source>
</evidence>
<evidence type="ECO:0000313" key="3">
    <source>
        <dbReference type="EMBL" id="MBO1514048.1"/>
    </source>
</evidence>
<dbReference type="Pfam" id="PF08530">
    <property type="entry name" value="PepX_C"/>
    <property type="match status" value="1"/>
</dbReference>
<keyword evidence="1 3" id="KW-0378">Hydrolase</keyword>
<dbReference type="InterPro" id="IPR000383">
    <property type="entry name" value="Xaa-Pro-like_dom"/>
</dbReference>
<dbReference type="SUPFAM" id="SSF53474">
    <property type="entry name" value="alpha/beta-Hydrolases"/>
    <property type="match status" value="1"/>
</dbReference>
<dbReference type="SMART" id="SM00939">
    <property type="entry name" value="PepX_C"/>
    <property type="match status" value="1"/>
</dbReference>
<reference evidence="3 4" key="1">
    <citation type="submission" date="2021-03" db="EMBL/GenBank/DDBJ databases">
        <title>Whole genome sequence of Metabacillus bambusae BG109.</title>
        <authorList>
            <person name="Jeong J.W."/>
        </authorList>
    </citation>
    <scope>NUCLEOTIDE SEQUENCE [LARGE SCALE GENOMIC DNA]</scope>
    <source>
        <strain evidence="3 4">BG109</strain>
    </source>
</reference>
<proteinExistence type="predicted"/>
<organism evidence="3 4">
    <name type="scientific">Metabacillus bambusae</name>
    <dbReference type="NCBI Taxonomy" id="2795218"/>
    <lineage>
        <taxon>Bacteria</taxon>
        <taxon>Bacillati</taxon>
        <taxon>Bacillota</taxon>
        <taxon>Bacilli</taxon>
        <taxon>Bacillales</taxon>
        <taxon>Bacillaceae</taxon>
        <taxon>Metabacillus</taxon>
    </lineage>
</organism>
<dbReference type="Pfam" id="PF02129">
    <property type="entry name" value="Peptidase_S15"/>
    <property type="match status" value="1"/>
</dbReference>
<dbReference type="Proteomes" id="UP000663981">
    <property type="component" value="Unassembled WGS sequence"/>
</dbReference>
<feature type="domain" description="Xaa-Pro dipeptidyl-peptidase C-terminal" evidence="2">
    <location>
        <begin position="295"/>
        <end position="546"/>
    </location>
</feature>
<dbReference type="InterPro" id="IPR029058">
    <property type="entry name" value="AB_hydrolase_fold"/>
</dbReference>
<protein>
    <submittedName>
        <fullName evidence="3">CocE/NonD family hydrolase</fullName>
    </submittedName>
</protein>
<dbReference type="InterPro" id="IPR005674">
    <property type="entry name" value="CocE/Ser_esterase"/>
</dbReference>
<dbReference type="EMBL" id="JAGDEL010000019">
    <property type="protein sequence ID" value="MBO1514048.1"/>
    <property type="molecule type" value="Genomic_DNA"/>
</dbReference>
<dbReference type="Gene3D" id="1.10.3020.10">
    <property type="entry name" value="alpha-amino acid ester hydrolase ( Helical cap domain)"/>
    <property type="match status" value="1"/>
</dbReference>
<dbReference type="Gene3D" id="2.60.120.260">
    <property type="entry name" value="Galactose-binding domain-like"/>
    <property type="match status" value="1"/>
</dbReference>
<dbReference type="Gene3D" id="3.40.50.1820">
    <property type="entry name" value="alpha/beta hydrolase"/>
    <property type="match status" value="1"/>
</dbReference>
<dbReference type="RefSeq" id="WP_207980975.1">
    <property type="nucleotide sequence ID" value="NZ_JAGDEL010000019.1"/>
</dbReference>
<evidence type="ECO:0000256" key="1">
    <source>
        <dbReference type="ARBA" id="ARBA00022801"/>
    </source>
</evidence>
<dbReference type="SUPFAM" id="SSF49785">
    <property type="entry name" value="Galactose-binding domain-like"/>
    <property type="match status" value="1"/>
</dbReference>
<comment type="caution">
    <text evidence="3">The sequence shown here is derived from an EMBL/GenBank/DDBJ whole genome shotgun (WGS) entry which is preliminary data.</text>
</comment>
<name>A0ABS3N7A9_9BACI</name>
<accession>A0ABS3N7A9</accession>